<dbReference type="Gene3D" id="3.30.420.40">
    <property type="match status" value="2"/>
</dbReference>
<keyword evidence="3" id="KW-1185">Reference proteome</keyword>
<reference evidence="3" key="1">
    <citation type="submission" date="2016-10" db="EMBL/GenBank/DDBJ databases">
        <authorList>
            <person name="Varghese N."/>
            <person name="Submissions S."/>
        </authorList>
    </citation>
    <scope>NUCLEOTIDE SEQUENCE [LARGE SCALE GENOMIC DNA]</scope>
    <source>
        <strain evidence="3">CGMCC 4.3147</strain>
    </source>
</reference>
<dbReference type="Pfam" id="PF00480">
    <property type="entry name" value="ROK"/>
    <property type="match status" value="1"/>
</dbReference>
<dbReference type="PANTHER" id="PTHR18964">
    <property type="entry name" value="ROK (REPRESSOR, ORF, KINASE) FAMILY"/>
    <property type="match status" value="1"/>
</dbReference>
<sequence length="311" mass="30592">MNVTMALDLGGTKVEAALVREDGSVVEGTRSRAATGEAAAADRGAAEHAVAQVVRHCMAAPEWAGVAAAGIGSAGPVDLAAGTIAPINLPSLQGFAIADFVAGVSGLERVVLRLDGTCIALAESWLGAARGVRNALVMVVSTGVGGGVVSDGRLVAGSGGNAGHIGQVVVAADEASAVEGSAHDATVEGIASGPNTVKWARSQGWEGFSGEDLARDYAAGVPVAVAAVRRSARAVGLGLVNAATLLDLEVAVIGGGFSFVAGDYPELVAAAVREHAVNAYAGGLKVVRAALGGEAPLVGAAALVHRADLLS</sequence>
<dbReference type="InterPro" id="IPR000600">
    <property type="entry name" value="ROK"/>
</dbReference>
<keyword evidence="2" id="KW-0808">Transferase</keyword>
<dbReference type="RefSeq" id="WP_091046169.1">
    <property type="nucleotide sequence ID" value="NZ_FNGF01000002.1"/>
</dbReference>
<evidence type="ECO:0000256" key="1">
    <source>
        <dbReference type="ARBA" id="ARBA00006479"/>
    </source>
</evidence>
<dbReference type="Proteomes" id="UP000198662">
    <property type="component" value="Unassembled WGS sequence"/>
</dbReference>
<dbReference type="OrthoDB" id="8772678at2"/>
<dbReference type="AlphaFoldDB" id="A0A1G9FEI9"/>
<evidence type="ECO:0000313" key="3">
    <source>
        <dbReference type="Proteomes" id="UP000198662"/>
    </source>
</evidence>
<keyword evidence="2" id="KW-0418">Kinase</keyword>
<dbReference type="STRING" id="380244.SAMN05216298_1738"/>
<dbReference type="EMBL" id="FNGF01000002">
    <property type="protein sequence ID" value="SDK86780.1"/>
    <property type="molecule type" value="Genomic_DNA"/>
</dbReference>
<dbReference type="GO" id="GO:0016301">
    <property type="term" value="F:kinase activity"/>
    <property type="evidence" value="ECO:0007669"/>
    <property type="project" value="UniProtKB-KW"/>
</dbReference>
<protein>
    <submittedName>
        <fullName evidence="2">Glucokinase</fullName>
    </submittedName>
</protein>
<gene>
    <name evidence="2" type="ORF">SAMN05216298_1738</name>
</gene>
<dbReference type="InterPro" id="IPR043129">
    <property type="entry name" value="ATPase_NBD"/>
</dbReference>
<comment type="similarity">
    <text evidence="1">Belongs to the ROK (NagC/XylR) family.</text>
</comment>
<name>A0A1G9FEI9_9ACTN</name>
<evidence type="ECO:0000313" key="2">
    <source>
        <dbReference type="EMBL" id="SDK86780.1"/>
    </source>
</evidence>
<accession>A0A1G9FEI9</accession>
<organism evidence="2 3">
    <name type="scientific">Glycomyces sambucus</name>
    <dbReference type="NCBI Taxonomy" id="380244"/>
    <lineage>
        <taxon>Bacteria</taxon>
        <taxon>Bacillati</taxon>
        <taxon>Actinomycetota</taxon>
        <taxon>Actinomycetes</taxon>
        <taxon>Glycomycetales</taxon>
        <taxon>Glycomycetaceae</taxon>
        <taxon>Glycomyces</taxon>
    </lineage>
</organism>
<proteinExistence type="inferred from homology"/>
<dbReference type="SUPFAM" id="SSF53067">
    <property type="entry name" value="Actin-like ATPase domain"/>
    <property type="match status" value="1"/>
</dbReference>
<dbReference type="PANTHER" id="PTHR18964:SF169">
    <property type="entry name" value="N-ACETYLMANNOSAMINE KINASE"/>
    <property type="match status" value="1"/>
</dbReference>